<dbReference type="SUPFAM" id="SSF56003">
    <property type="entry name" value="Molybdenum cofactor-binding domain"/>
    <property type="match status" value="1"/>
</dbReference>
<keyword evidence="2" id="KW-0500">Molybdenum</keyword>
<dbReference type="AlphaFoldDB" id="A0AA38GLY8"/>
<comment type="similarity">
    <text evidence="1">Belongs to the xanthine dehydrogenase family.</text>
</comment>
<dbReference type="InterPro" id="IPR037165">
    <property type="entry name" value="AldOxase/xan_DH_Mopterin-bd_sf"/>
</dbReference>
<evidence type="ECO:0000256" key="1">
    <source>
        <dbReference type="ARBA" id="ARBA00006849"/>
    </source>
</evidence>
<dbReference type="Gene3D" id="3.30.390.50">
    <property type="entry name" value="CO dehydrogenase flavoprotein, C-terminal domain"/>
    <property type="match status" value="1"/>
</dbReference>
<dbReference type="Pfam" id="PF03450">
    <property type="entry name" value="CO_deh_flav_C"/>
    <property type="match status" value="1"/>
</dbReference>
<dbReference type="InterPro" id="IPR036318">
    <property type="entry name" value="FAD-bd_PCMH-like_sf"/>
</dbReference>
<proteinExistence type="inferred from homology"/>
<feature type="domain" description="FAD-binding PCMH-type" evidence="5">
    <location>
        <begin position="1"/>
        <end position="170"/>
    </location>
</feature>
<dbReference type="GO" id="GO:0071949">
    <property type="term" value="F:FAD binding"/>
    <property type="evidence" value="ECO:0007669"/>
    <property type="project" value="InterPro"/>
</dbReference>
<evidence type="ECO:0000256" key="4">
    <source>
        <dbReference type="SAM" id="MobiDB-lite"/>
    </source>
</evidence>
<evidence type="ECO:0000256" key="2">
    <source>
        <dbReference type="ARBA" id="ARBA00022505"/>
    </source>
</evidence>
<dbReference type="InterPro" id="IPR013103">
    <property type="entry name" value="RVT_2"/>
</dbReference>
<feature type="compositionally biased region" description="Polar residues" evidence="4">
    <location>
        <begin position="643"/>
        <end position="659"/>
    </location>
</feature>
<dbReference type="InterPro" id="IPR008274">
    <property type="entry name" value="AldOxase/xan_DH_MoCoBD1"/>
</dbReference>
<dbReference type="PROSITE" id="PS51387">
    <property type="entry name" value="FAD_PCMH"/>
    <property type="match status" value="1"/>
</dbReference>
<feature type="compositionally biased region" description="Basic and acidic residues" evidence="4">
    <location>
        <begin position="622"/>
        <end position="642"/>
    </location>
</feature>
<feature type="region of interest" description="Disordered" evidence="4">
    <location>
        <begin position="733"/>
        <end position="761"/>
    </location>
</feature>
<dbReference type="Gene3D" id="3.90.1170.50">
    <property type="entry name" value="Aldehyde oxidase/xanthine dehydrogenase, a/b hammerhead"/>
    <property type="match status" value="1"/>
</dbReference>
<dbReference type="GO" id="GO:0016491">
    <property type="term" value="F:oxidoreductase activity"/>
    <property type="evidence" value="ECO:0007669"/>
    <property type="project" value="UniProtKB-KW"/>
</dbReference>
<dbReference type="InterPro" id="IPR005107">
    <property type="entry name" value="CO_DH_flav_C"/>
</dbReference>
<organism evidence="6 7">
    <name type="scientific">Taxus chinensis</name>
    <name type="common">Chinese yew</name>
    <name type="synonym">Taxus wallichiana var. chinensis</name>
    <dbReference type="NCBI Taxonomy" id="29808"/>
    <lineage>
        <taxon>Eukaryota</taxon>
        <taxon>Viridiplantae</taxon>
        <taxon>Streptophyta</taxon>
        <taxon>Embryophyta</taxon>
        <taxon>Tracheophyta</taxon>
        <taxon>Spermatophyta</taxon>
        <taxon>Pinopsida</taxon>
        <taxon>Pinidae</taxon>
        <taxon>Conifers II</taxon>
        <taxon>Cupressales</taxon>
        <taxon>Taxaceae</taxon>
        <taxon>Taxus</taxon>
    </lineage>
</organism>
<dbReference type="Pfam" id="PF02738">
    <property type="entry name" value="MoCoBD_1"/>
    <property type="match status" value="1"/>
</dbReference>
<dbReference type="PANTHER" id="PTHR11908">
    <property type="entry name" value="XANTHINE DEHYDROGENASE"/>
    <property type="match status" value="1"/>
</dbReference>
<sequence>ENVEPKLVVGNTSAGIYKDIKPKVIIDISKIPELQIIKRHEFGIEVGAAVTIAKLIEVLDDTNAITDDILDPVKGIYTGNLVFQGIANHLKKLASGFIRNTASVGGNLIMAQKLSFDSDVATVLLGAGASVKIISPQRLESVFTMEEFLDKPCLDSGALLLSVCIPHWNEVSNPREINGYVSEKLLFKTYRAAPRPLGNAVSYVNAAFLAQISPNKTQRYQVGKNLRLAFGAFGVKHAIRATGVEEFLVDKVLSPGILLEAIEMLKGYIIPRGGTSKSAYRQSVAVGFLFDFLCPFVKDVVPPCIVDSVEAGSSQNGIGKWSSKPKSLTVGKQAMKFHDEYNPVGQPSQKVFADLQASGEAVYVDDIPAPENCLYGAFVLSEKALALINKVDVKHALESPTVVSYISSTDIPKQGRNLGAEAFFGGEVLFAEDTVEWVGQPIGLMVAKTWHDAKRAAAKASVEYDCETLGPPILSVEDAGEKKSFFEVPEWCAPKPVGDFAEGMSKADHRIESAEVRIGSQYYFYLETQTALAIPDEDECMVVYSSCQLPSSVQTTIAKSLGIPIHNVRVITRRVGGGFGGKGFRAVPKQDPAEIVRFLAEAAKYPIKIKVPPSRRKKQPEKKREWESHPEREGKQLKRDPRNSNLTTNMSPNTKSTKGQLDERKTSSVQPSKYSPTNSRSQSPAKSEGSRKRSLRFMYAEHCWFGSETLGSEFVPVEVETYDADMEVWDENQPPVHENQQDNDQNQEYDEEEELDEPQGDTSHFVWRSIRITRSPERYSPSCDSAYASVTDVGEPSSYQEACKVEDASKWRAAMEEEMEALHKNKMWELVPLPKERKAIGNKWVLKLKKNINDNTKRYKARSVAKGYVQKSGIDFNANFSPVVRLSTIRVVLTIVASLVLELE</sequence>
<dbReference type="Pfam" id="PF07727">
    <property type="entry name" value="RVT_2"/>
    <property type="match status" value="1"/>
</dbReference>
<dbReference type="PANTHER" id="PTHR11908:SF132">
    <property type="entry name" value="ALDEHYDE OXIDASE 1-RELATED"/>
    <property type="match status" value="1"/>
</dbReference>
<protein>
    <recommendedName>
        <fullName evidence="5">FAD-binding PCMH-type domain-containing protein</fullName>
    </recommendedName>
</protein>
<dbReference type="Gene3D" id="3.30.465.10">
    <property type="match status" value="1"/>
</dbReference>
<dbReference type="InterPro" id="IPR000674">
    <property type="entry name" value="Ald_Oxase/Xan_DH_a/b"/>
</dbReference>
<dbReference type="Pfam" id="PF00941">
    <property type="entry name" value="FAD_binding_5"/>
    <property type="match status" value="1"/>
</dbReference>
<dbReference type="InterPro" id="IPR016169">
    <property type="entry name" value="FAD-bd_PCMH_sub2"/>
</dbReference>
<keyword evidence="7" id="KW-1185">Reference proteome</keyword>
<evidence type="ECO:0000256" key="3">
    <source>
        <dbReference type="ARBA" id="ARBA00023002"/>
    </source>
</evidence>
<feature type="compositionally biased region" description="Polar residues" evidence="4">
    <location>
        <begin position="667"/>
        <end position="685"/>
    </location>
</feature>
<comment type="caution">
    <text evidence="6">The sequence shown here is derived from an EMBL/GenBank/DDBJ whole genome shotgun (WGS) entry which is preliminary data.</text>
</comment>
<reference evidence="6 7" key="1">
    <citation type="journal article" date="2021" name="Nat. Plants">
        <title>The Taxus genome provides insights into paclitaxel biosynthesis.</title>
        <authorList>
            <person name="Xiong X."/>
            <person name="Gou J."/>
            <person name="Liao Q."/>
            <person name="Li Y."/>
            <person name="Zhou Q."/>
            <person name="Bi G."/>
            <person name="Li C."/>
            <person name="Du R."/>
            <person name="Wang X."/>
            <person name="Sun T."/>
            <person name="Guo L."/>
            <person name="Liang H."/>
            <person name="Lu P."/>
            <person name="Wu Y."/>
            <person name="Zhang Z."/>
            <person name="Ro D.K."/>
            <person name="Shang Y."/>
            <person name="Huang S."/>
            <person name="Yan J."/>
        </authorList>
    </citation>
    <scope>NUCLEOTIDE SEQUENCE [LARGE SCALE GENOMIC DNA]</scope>
    <source>
        <strain evidence="6">Ta-2019</strain>
    </source>
</reference>
<dbReference type="InterPro" id="IPR036856">
    <property type="entry name" value="Ald_Oxase/Xan_DH_a/b_sf"/>
</dbReference>
<dbReference type="SUPFAM" id="SSF55447">
    <property type="entry name" value="CO dehydrogenase flavoprotein C-terminal domain-like"/>
    <property type="match status" value="1"/>
</dbReference>
<feature type="non-terminal residue" evidence="6">
    <location>
        <position position="904"/>
    </location>
</feature>
<dbReference type="Proteomes" id="UP000824469">
    <property type="component" value="Unassembled WGS sequence"/>
</dbReference>
<dbReference type="SUPFAM" id="SSF56176">
    <property type="entry name" value="FAD-binding/transporter-associated domain-like"/>
    <property type="match status" value="1"/>
</dbReference>
<dbReference type="SMART" id="SM01008">
    <property type="entry name" value="Ald_Xan_dh_C"/>
    <property type="match status" value="1"/>
</dbReference>
<dbReference type="GO" id="GO:0005506">
    <property type="term" value="F:iron ion binding"/>
    <property type="evidence" value="ECO:0007669"/>
    <property type="project" value="InterPro"/>
</dbReference>
<dbReference type="OMA" id="WESHPER"/>
<evidence type="ECO:0000259" key="5">
    <source>
        <dbReference type="PROSITE" id="PS51387"/>
    </source>
</evidence>
<dbReference type="EMBL" id="JAHRHJ020000003">
    <property type="protein sequence ID" value="KAH9323340.1"/>
    <property type="molecule type" value="Genomic_DNA"/>
</dbReference>
<name>A0AA38GLY8_TAXCH</name>
<accession>A0AA38GLY8</accession>
<dbReference type="InterPro" id="IPR016208">
    <property type="entry name" value="Ald_Oxase/xanthine_DH-like"/>
</dbReference>
<dbReference type="Pfam" id="PF01315">
    <property type="entry name" value="Ald_Xan_dh_C"/>
    <property type="match status" value="1"/>
</dbReference>
<dbReference type="SUPFAM" id="SSF54665">
    <property type="entry name" value="CO dehydrogenase molybdoprotein N-domain-like"/>
    <property type="match status" value="1"/>
</dbReference>
<evidence type="ECO:0000313" key="7">
    <source>
        <dbReference type="Proteomes" id="UP000824469"/>
    </source>
</evidence>
<keyword evidence="3" id="KW-0560">Oxidoreductase</keyword>
<dbReference type="Gene3D" id="3.30.365.10">
    <property type="entry name" value="Aldehyde oxidase/xanthine dehydrogenase, molybdopterin binding domain"/>
    <property type="match status" value="2"/>
</dbReference>
<gene>
    <name evidence="6" type="ORF">KI387_017979</name>
</gene>
<dbReference type="InterPro" id="IPR016166">
    <property type="entry name" value="FAD-bd_PCMH"/>
</dbReference>
<dbReference type="InterPro" id="IPR002346">
    <property type="entry name" value="Mopterin_DH_FAD-bd"/>
</dbReference>
<dbReference type="FunFam" id="3.30.365.10:FF:000001">
    <property type="entry name" value="Xanthine dehydrogenase oxidase"/>
    <property type="match status" value="1"/>
</dbReference>
<feature type="compositionally biased region" description="Acidic residues" evidence="4">
    <location>
        <begin position="745"/>
        <end position="759"/>
    </location>
</feature>
<dbReference type="InterPro" id="IPR036683">
    <property type="entry name" value="CO_DH_flav_C_dom_sf"/>
</dbReference>
<feature type="region of interest" description="Disordered" evidence="4">
    <location>
        <begin position="610"/>
        <end position="691"/>
    </location>
</feature>
<evidence type="ECO:0000313" key="6">
    <source>
        <dbReference type="EMBL" id="KAH9323340.1"/>
    </source>
</evidence>
<dbReference type="SMART" id="SM01092">
    <property type="entry name" value="CO_deh_flav_C"/>
    <property type="match status" value="1"/>
</dbReference>